<dbReference type="AlphaFoldDB" id="X1R5Q4"/>
<organism evidence="1">
    <name type="scientific">marine sediment metagenome</name>
    <dbReference type="NCBI Taxonomy" id="412755"/>
    <lineage>
        <taxon>unclassified sequences</taxon>
        <taxon>metagenomes</taxon>
        <taxon>ecological metagenomes</taxon>
    </lineage>
</organism>
<gene>
    <name evidence="1" type="ORF">S12H4_18388</name>
</gene>
<reference evidence="1" key="1">
    <citation type="journal article" date="2014" name="Front. Microbiol.">
        <title>High frequency of phylogenetically diverse reductive dehalogenase-homologous genes in deep subseafloor sedimentary metagenomes.</title>
        <authorList>
            <person name="Kawai M."/>
            <person name="Futagami T."/>
            <person name="Toyoda A."/>
            <person name="Takaki Y."/>
            <person name="Nishi S."/>
            <person name="Hori S."/>
            <person name="Arai W."/>
            <person name="Tsubouchi T."/>
            <person name="Morono Y."/>
            <person name="Uchiyama I."/>
            <person name="Ito T."/>
            <person name="Fujiyama A."/>
            <person name="Inagaki F."/>
            <person name="Takami H."/>
        </authorList>
    </citation>
    <scope>NUCLEOTIDE SEQUENCE</scope>
    <source>
        <strain evidence="1">Expedition CK06-06</strain>
    </source>
</reference>
<accession>X1R5Q4</accession>
<sequence>FKDKTVKVSYFPLRNYYNINKVNKEEKKWQKKR</sequence>
<feature type="non-terminal residue" evidence="1">
    <location>
        <position position="1"/>
    </location>
</feature>
<comment type="caution">
    <text evidence="1">The sequence shown here is derived from an EMBL/GenBank/DDBJ whole genome shotgun (WGS) entry which is preliminary data.</text>
</comment>
<dbReference type="EMBL" id="BARW01009075">
    <property type="protein sequence ID" value="GAI75873.1"/>
    <property type="molecule type" value="Genomic_DNA"/>
</dbReference>
<proteinExistence type="predicted"/>
<name>X1R5Q4_9ZZZZ</name>
<evidence type="ECO:0000313" key="1">
    <source>
        <dbReference type="EMBL" id="GAI75873.1"/>
    </source>
</evidence>
<protein>
    <submittedName>
        <fullName evidence="1">Uncharacterized protein</fullName>
    </submittedName>
</protein>